<sequence length="203" mass="23331">MKEISIRLKEKRKALRYSQRKLADLVNVTTSAISQWEREETTPKGEHLVRLAEVLNCTVQWLVGTEDDICEYVDIPFYEQVKASAGHGFLCECKNVTYISLPKALFKYFNVKDLLAITAHGDSMEPVLNDDALLVIDSSKKQIRDGSMYVIRQGDLIRVKLISLDNNGLKLKSYNQSYHDEIYEDYQDVEILGKVIWYSSLCL</sequence>
<dbReference type="SMART" id="SM00530">
    <property type="entry name" value="HTH_XRE"/>
    <property type="match status" value="1"/>
</dbReference>
<reference evidence="5 6" key="2">
    <citation type="journal article" date="2008" name="BMC Genomics">
        <title>Comparative genomics-based investigation of resequencing targets in Vibrio fischeri: focus on point miscalls and artefactual expansions.</title>
        <authorList>
            <person name="Mandel M.J."/>
            <person name="Stabb E.V."/>
            <person name="Ruby E.G."/>
        </authorList>
    </citation>
    <scope>NUCLEOTIDE SEQUENCE [LARGE SCALE GENOMIC DNA]</scope>
    <source>
        <strain evidence="6">ATCC 700601 / ES114</strain>
    </source>
</reference>
<keyword evidence="6" id="KW-1185">Reference proteome</keyword>
<keyword evidence="1" id="KW-0805">Transcription regulation</keyword>
<dbReference type="InterPro" id="IPR036286">
    <property type="entry name" value="LexA/Signal_pep-like_sf"/>
</dbReference>
<keyword evidence="3" id="KW-0804">Transcription</keyword>
<dbReference type="GeneID" id="54166512"/>
<dbReference type="eggNOG" id="COG1396">
    <property type="taxonomic scope" value="Bacteria"/>
</dbReference>
<evidence type="ECO:0000313" key="6">
    <source>
        <dbReference type="Proteomes" id="UP000000537"/>
    </source>
</evidence>
<dbReference type="PATRIC" id="fig|312309.11.peg.3788"/>
<feature type="domain" description="HTH cro/C1-type" evidence="4">
    <location>
        <begin position="8"/>
        <end position="62"/>
    </location>
</feature>
<dbReference type="GO" id="GO:0003677">
    <property type="term" value="F:DNA binding"/>
    <property type="evidence" value="ECO:0007669"/>
    <property type="project" value="UniProtKB-KW"/>
</dbReference>
<dbReference type="Pfam" id="PF01381">
    <property type="entry name" value="HTH_3"/>
    <property type="match status" value="1"/>
</dbReference>
<dbReference type="OrthoDB" id="8613261at2"/>
<dbReference type="PROSITE" id="PS50943">
    <property type="entry name" value="HTH_CROC1"/>
    <property type="match status" value="1"/>
</dbReference>
<gene>
    <name evidence="5" type="ordered locus">VF_B0018</name>
</gene>
<dbReference type="Proteomes" id="UP000000537">
    <property type="component" value="Plasmid pES100"/>
</dbReference>
<dbReference type="SUPFAM" id="SSF47413">
    <property type="entry name" value="lambda repressor-like DNA-binding domains"/>
    <property type="match status" value="1"/>
</dbReference>
<dbReference type="InterPro" id="IPR039418">
    <property type="entry name" value="LexA-like"/>
</dbReference>
<dbReference type="DNASU" id="3281027"/>
<dbReference type="HOGENOM" id="CLU_066192_1_4_6"/>
<dbReference type="PANTHER" id="PTHR40661">
    <property type="match status" value="1"/>
</dbReference>
<dbReference type="CDD" id="cd06529">
    <property type="entry name" value="S24_LexA-like"/>
    <property type="match status" value="1"/>
</dbReference>
<evidence type="ECO:0000259" key="4">
    <source>
        <dbReference type="PROSITE" id="PS50943"/>
    </source>
</evidence>
<dbReference type="EMBL" id="CP000022">
    <property type="protein sequence ID" value="AAW88260.1"/>
    <property type="molecule type" value="Genomic_DNA"/>
</dbReference>
<evidence type="ECO:0000256" key="3">
    <source>
        <dbReference type="ARBA" id="ARBA00023163"/>
    </source>
</evidence>
<keyword evidence="5" id="KW-0614">Plasmid</keyword>
<dbReference type="SUPFAM" id="SSF51306">
    <property type="entry name" value="LexA/Signal peptidase"/>
    <property type="match status" value="1"/>
</dbReference>
<dbReference type="InterPro" id="IPR010982">
    <property type="entry name" value="Lambda_DNA-bd_dom_sf"/>
</dbReference>
<dbReference type="InterPro" id="IPR015927">
    <property type="entry name" value="Peptidase_S24_S26A/B/C"/>
</dbReference>
<proteinExistence type="predicted"/>
<dbReference type="Pfam" id="PF00717">
    <property type="entry name" value="Peptidase_S24"/>
    <property type="match status" value="1"/>
</dbReference>
<dbReference type="KEGG" id="vfi:VF_B0018"/>
<dbReference type="EnsemblBacteria" id="AAW88260">
    <property type="protein sequence ID" value="AAW88260"/>
    <property type="gene ID" value="VF_B0018"/>
</dbReference>
<geneLocation type="plasmid" evidence="5 6">
    <name>pES100</name>
</geneLocation>
<evidence type="ECO:0000256" key="1">
    <source>
        <dbReference type="ARBA" id="ARBA00023015"/>
    </source>
</evidence>
<dbReference type="AlphaFoldDB" id="Q5DY86"/>
<evidence type="ECO:0000313" key="5">
    <source>
        <dbReference type="EMBL" id="AAW88260.1"/>
    </source>
</evidence>
<name>Q5DY86_ALIF1</name>
<accession>Q5DY86</accession>
<reference evidence="5 6" key="1">
    <citation type="journal article" date="2005" name="Proc. Natl. Acad. Sci. U.S.A.">
        <title>Complete genome sequence of Vibrio fischeri: a symbiotic bacterium with pathogenic congeners.</title>
        <authorList>
            <person name="Ruby E.G."/>
            <person name="Urbanowski M."/>
            <person name="Campbell J."/>
            <person name="Dunn A."/>
            <person name="Faini M."/>
            <person name="Gunsalus R."/>
            <person name="Lostroh P."/>
            <person name="Lupp C."/>
            <person name="McCann J."/>
            <person name="Millikan D."/>
            <person name="Schaefer A."/>
            <person name="Stabb E."/>
            <person name="Stevens A."/>
            <person name="Visick K."/>
            <person name="Whistler C."/>
            <person name="Greenberg E.P."/>
        </authorList>
    </citation>
    <scope>NUCLEOTIDE SEQUENCE [LARGE SCALE GENOMIC DNA]</scope>
    <source>
        <strain evidence="6">ATCC 700601 / ES114</strain>
    </source>
</reference>
<dbReference type="Gene3D" id="2.10.109.10">
    <property type="entry name" value="Umud Fragment, subunit A"/>
    <property type="match status" value="1"/>
</dbReference>
<protein>
    <submittedName>
        <fullName evidence="5">DNA-binding protein RDGA</fullName>
    </submittedName>
</protein>
<dbReference type="CDD" id="cd00093">
    <property type="entry name" value="HTH_XRE"/>
    <property type="match status" value="1"/>
</dbReference>
<dbReference type="PANTHER" id="PTHR40661:SF3">
    <property type="entry name" value="FELS-1 PROPHAGE TRANSCRIPTIONAL REGULATOR"/>
    <property type="match status" value="1"/>
</dbReference>
<dbReference type="eggNOG" id="COG2932">
    <property type="taxonomic scope" value="Bacteria"/>
</dbReference>
<dbReference type="RefSeq" id="WP_011263976.1">
    <property type="nucleotide sequence ID" value="NC_006842.1"/>
</dbReference>
<organism evidence="5 6">
    <name type="scientific">Aliivibrio fischeri (strain ATCC 700601 / ES114)</name>
    <name type="common">Vibrio fischeri</name>
    <dbReference type="NCBI Taxonomy" id="312309"/>
    <lineage>
        <taxon>Bacteria</taxon>
        <taxon>Pseudomonadati</taxon>
        <taxon>Pseudomonadota</taxon>
        <taxon>Gammaproteobacteria</taxon>
        <taxon>Vibrionales</taxon>
        <taxon>Vibrionaceae</taxon>
        <taxon>Aliivibrio</taxon>
    </lineage>
</organism>
<evidence type="ECO:0000256" key="2">
    <source>
        <dbReference type="ARBA" id="ARBA00023125"/>
    </source>
</evidence>
<keyword evidence="2 5" id="KW-0238">DNA-binding</keyword>
<dbReference type="Gene3D" id="1.10.260.40">
    <property type="entry name" value="lambda repressor-like DNA-binding domains"/>
    <property type="match status" value="1"/>
</dbReference>
<dbReference type="InterPro" id="IPR001387">
    <property type="entry name" value="Cro/C1-type_HTH"/>
</dbReference>